<dbReference type="EMBL" id="BLLF01001755">
    <property type="protein sequence ID" value="GFH21063.1"/>
    <property type="molecule type" value="Genomic_DNA"/>
</dbReference>
<evidence type="ECO:0000313" key="3">
    <source>
        <dbReference type="Proteomes" id="UP000485058"/>
    </source>
</evidence>
<feature type="compositionally biased region" description="Low complexity" evidence="1">
    <location>
        <begin position="41"/>
        <end position="51"/>
    </location>
</feature>
<evidence type="ECO:0000256" key="1">
    <source>
        <dbReference type="SAM" id="MobiDB-lite"/>
    </source>
</evidence>
<accession>A0A699ZEP2</accession>
<gene>
    <name evidence="2" type="ORF">HaLaN_18296</name>
</gene>
<dbReference type="AlphaFoldDB" id="A0A699ZEP2"/>
<feature type="region of interest" description="Disordered" evidence="1">
    <location>
        <begin position="41"/>
        <end position="76"/>
    </location>
</feature>
<sequence length="76" mass="8062">MLIHKHHPAPTLVCAPGPAHHLAASTQDSINTPPRVPMLAAQRRPPAAWQAHGAPWTPPPCPPPRAGMHTSLTHDG</sequence>
<evidence type="ECO:0000313" key="2">
    <source>
        <dbReference type="EMBL" id="GFH21063.1"/>
    </source>
</evidence>
<organism evidence="2 3">
    <name type="scientific">Haematococcus lacustris</name>
    <name type="common">Green alga</name>
    <name type="synonym">Haematococcus pluvialis</name>
    <dbReference type="NCBI Taxonomy" id="44745"/>
    <lineage>
        <taxon>Eukaryota</taxon>
        <taxon>Viridiplantae</taxon>
        <taxon>Chlorophyta</taxon>
        <taxon>core chlorophytes</taxon>
        <taxon>Chlorophyceae</taxon>
        <taxon>CS clade</taxon>
        <taxon>Chlamydomonadales</taxon>
        <taxon>Haematococcaceae</taxon>
        <taxon>Haematococcus</taxon>
    </lineage>
</organism>
<comment type="caution">
    <text evidence="2">The sequence shown here is derived from an EMBL/GenBank/DDBJ whole genome shotgun (WGS) entry which is preliminary data.</text>
</comment>
<dbReference type="Proteomes" id="UP000485058">
    <property type="component" value="Unassembled WGS sequence"/>
</dbReference>
<keyword evidence="3" id="KW-1185">Reference proteome</keyword>
<protein>
    <submittedName>
        <fullName evidence="2">Uncharacterized protein</fullName>
    </submittedName>
</protein>
<name>A0A699ZEP2_HAELA</name>
<proteinExistence type="predicted"/>
<reference evidence="2 3" key="1">
    <citation type="submission" date="2020-02" db="EMBL/GenBank/DDBJ databases">
        <title>Draft genome sequence of Haematococcus lacustris strain NIES-144.</title>
        <authorList>
            <person name="Morimoto D."/>
            <person name="Nakagawa S."/>
            <person name="Yoshida T."/>
            <person name="Sawayama S."/>
        </authorList>
    </citation>
    <scope>NUCLEOTIDE SEQUENCE [LARGE SCALE GENOMIC DNA]</scope>
    <source>
        <strain evidence="2 3">NIES-144</strain>
    </source>
</reference>
<feature type="compositionally biased region" description="Pro residues" evidence="1">
    <location>
        <begin position="56"/>
        <end position="65"/>
    </location>
</feature>